<dbReference type="RefSeq" id="WP_114562310.1">
    <property type="nucleotide sequence ID" value="NZ_CP031124.1"/>
</dbReference>
<dbReference type="OrthoDB" id="9813383at2"/>
<dbReference type="CDD" id="cd01745">
    <property type="entry name" value="GATase1_2"/>
    <property type="match status" value="1"/>
</dbReference>
<evidence type="ECO:0000313" key="7">
    <source>
        <dbReference type="Proteomes" id="UP000252182"/>
    </source>
</evidence>
<dbReference type="InterPro" id="IPR011697">
    <property type="entry name" value="Peptidase_C26"/>
</dbReference>
<dbReference type="PANTHER" id="PTHR43235">
    <property type="entry name" value="GLUTAMINE AMIDOTRANSFERASE PB2B2.05-RELATED"/>
    <property type="match status" value="1"/>
</dbReference>
<comment type="similarity">
    <text evidence="1">Belongs to the peptidase C26 family.</text>
</comment>
<dbReference type="AlphaFoldDB" id="A0A345D9N4"/>
<gene>
    <name evidence="6" type="primary">puuD_2</name>
    <name evidence="6" type="ORF">DTO96_100791</name>
</gene>
<dbReference type="InterPro" id="IPR044668">
    <property type="entry name" value="PuuD-like"/>
</dbReference>
<evidence type="ECO:0000256" key="4">
    <source>
        <dbReference type="ARBA" id="ARBA00060634"/>
    </source>
</evidence>
<proteinExistence type="inferred from homology"/>
<dbReference type="KEGG" id="hyf:DTO96_100791"/>
<dbReference type="Proteomes" id="UP000252182">
    <property type="component" value="Chromosome"/>
</dbReference>
<evidence type="ECO:0000313" key="6">
    <source>
        <dbReference type="EMBL" id="AXF85072.1"/>
    </source>
</evidence>
<dbReference type="GO" id="GO:0006598">
    <property type="term" value="P:polyamine catabolic process"/>
    <property type="evidence" value="ECO:0007669"/>
    <property type="project" value="TreeGrafter"/>
</dbReference>
<dbReference type="Gene3D" id="3.40.50.880">
    <property type="match status" value="1"/>
</dbReference>
<protein>
    <recommendedName>
        <fullName evidence="5">gamma-glutamyl-gamma-aminobutyrate hydrolase</fullName>
        <ecNumber evidence="5">3.5.1.94</ecNumber>
    </recommendedName>
</protein>
<dbReference type="PANTHER" id="PTHR43235:SF1">
    <property type="entry name" value="GLUTAMINE AMIDOTRANSFERASE PB2B2.05-RELATED"/>
    <property type="match status" value="1"/>
</dbReference>
<dbReference type="GO" id="GO:0005829">
    <property type="term" value="C:cytosol"/>
    <property type="evidence" value="ECO:0007669"/>
    <property type="project" value="TreeGrafter"/>
</dbReference>
<dbReference type="EMBL" id="CP031124">
    <property type="protein sequence ID" value="AXF85072.1"/>
    <property type="molecule type" value="Genomic_DNA"/>
</dbReference>
<dbReference type="GO" id="GO:0033969">
    <property type="term" value="F:gamma-glutamyl-gamma-aminobutyrate hydrolase activity"/>
    <property type="evidence" value="ECO:0007669"/>
    <property type="project" value="UniProtKB-EC"/>
</dbReference>
<dbReference type="SUPFAM" id="SSF52317">
    <property type="entry name" value="Class I glutamine amidotransferase-like"/>
    <property type="match status" value="1"/>
</dbReference>
<keyword evidence="7" id="KW-1185">Reference proteome</keyword>
<organism evidence="6 7">
    <name type="scientific">Ephemeroptericola cinctiostellae</name>
    <dbReference type="NCBI Taxonomy" id="2268024"/>
    <lineage>
        <taxon>Bacteria</taxon>
        <taxon>Pseudomonadati</taxon>
        <taxon>Pseudomonadota</taxon>
        <taxon>Betaproteobacteria</taxon>
        <taxon>Burkholderiales</taxon>
        <taxon>Burkholderiaceae</taxon>
        <taxon>Ephemeroptericola</taxon>
    </lineage>
</organism>
<dbReference type="EC" id="3.5.1.94" evidence="5"/>
<reference evidence="7" key="1">
    <citation type="submission" date="2018-07" db="EMBL/GenBank/DDBJ databases">
        <authorList>
            <person name="Kim H."/>
        </authorList>
    </citation>
    <scope>NUCLEOTIDE SEQUENCE [LARGE SCALE GENOMIC DNA]</scope>
    <source>
        <strain evidence="7">F02</strain>
    </source>
</reference>
<dbReference type="Pfam" id="PF07722">
    <property type="entry name" value="Peptidase_C26"/>
    <property type="match status" value="1"/>
</dbReference>
<dbReference type="PROSITE" id="PS51273">
    <property type="entry name" value="GATASE_TYPE_1"/>
    <property type="match status" value="1"/>
</dbReference>
<evidence type="ECO:0000256" key="2">
    <source>
        <dbReference type="ARBA" id="ARBA00052718"/>
    </source>
</evidence>
<comment type="catalytic activity">
    <reaction evidence="2">
        <text>4-(gamma-L-glutamylamino)butanoate + H2O = 4-aminobutanoate + L-glutamate</text>
        <dbReference type="Rhea" id="RHEA:19737"/>
        <dbReference type="ChEBI" id="CHEBI:15377"/>
        <dbReference type="ChEBI" id="CHEBI:29985"/>
        <dbReference type="ChEBI" id="CHEBI:58800"/>
        <dbReference type="ChEBI" id="CHEBI:59888"/>
        <dbReference type="EC" id="3.5.1.94"/>
    </reaction>
</comment>
<keyword evidence="6" id="KW-0378">Hydrolase</keyword>
<dbReference type="FunFam" id="3.40.50.880:FF:000030">
    <property type="entry name" value="Gamma-glutamyl-gamma-aminobutyrate hydrolase PuuD"/>
    <property type="match status" value="1"/>
</dbReference>
<dbReference type="InterPro" id="IPR029062">
    <property type="entry name" value="Class_I_gatase-like"/>
</dbReference>
<comment type="function">
    <text evidence="3">Involved in the breakdown of putrescine via hydrolysis of the gamma-glutamyl linkage of gamma-glutamyl-gamma-aminobutyrate.</text>
</comment>
<comment type="pathway">
    <text evidence="4">Amine and polyamine degradation; putrescine degradation; 4-aminobutanoate from putrescine: step 4/4.</text>
</comment>
<accession>A0A345D9N4</accession>
<evidence type="ECO:0000256" key="5">
    <source>
        <dbReference type="ARBA" id="ARBA00066788"/>
    </source>
</evidence>
<evidence type="ECO:0000256" key="1">
    <source>
        <dbReference type="ARBA" id="ARBA00011083"/>
    </source>
</evidence>
<evidence type="ECO:0000256" key="3">
    <source>
        <dbReference type="ARBA" id="ARBA00055068"/>
    </source>
</evidence>
<sequence>MNTAAVKRDAIVLIPACSNFVGRHPSHTVQRKYADAVFYGSNCTPLFFPAMGSELNVNVLLDNVHGVFLSGSPSNVDAGLYGEHVSHPHLPQDPLRDGVTLPLIRAAVARGIPILGVCRGFQEINVAFGGTLHQAVHELDEFGDHREDKNVELDDQYGPAHPLTLVEGGLLRHITGKSETKVNSLHGQGINKLGAGLIAEAYAPDGLIEAFRIAEHPNFGMAVQWHPEWKMKEHPDSLALFDAFGQACRNFALHLSNISA</sequence>
<name>A0A345D9N4_9BURK</name>